<evidence type="ECO:0000313" key="2">
    <source>
        <dbReference type="EMBL" id="KUG27371.1"/>
    </source>
</evidence>
<organism evidence="2">
    <name type="scientific">hydrocarbon metagenome</name>
    <dbReference type="NCBI Taxonomy" id="938273"/>
    <lineage>
        <taxon>unclassified sequences</taxon>
        <taxon>metagenomes</taxon>
        <taxon>ecological metagenomes</taxon>
    </lineage>
</organism>
<feature type="compositionally biased region" description="Basic residues" evidence="1">
    <location>
        <begin position="233"/>
        <end position="247"/>
    </location>
</feature>
<feature type="region of interest" description="Disordered" evidence="1">
    <location>
        <begin position="185"/>
        <end position="247"/>
    </location>
</feature>
<reference evidence="2" key="1">
    <citation type="journal article" date="2015" name="Proc. Natl. Acad. Sci. U.S.A.">
        <title>Networks of energetic and metabolic interactions define dynamics in microbial communities.</title>
        <authorList>
            <person name="Embree M."/>
            <person name="Liu J.K."/>
            <person name="Al-Bassam M.M."/>
            <person name="Zengler K."/>
        </authorList>
    </citation>
    <scope>NUCLEOTIDE SEQUENCE</scope>
</reference>
<evidence type="ECO:0000256" key="1">
    <source>
        <dbReference type="SAM" id="MobiDB-lite"/>
    </source>
</evidence>
<feature type="region of interest" description="Disordered" evidence="1">
    <location>
        <begin position="1"/>
        <end position="159"/>
    </location>
</feature>
<proteinExistence type="predicted"/>
<name>A0A0W8G2H7_9ZZZZ</name>
<dbReference type="EMBL" id="LNQE01000334">
    <property type="protein sequence ID" value="KUG27371.1"/>
    <property type="molecule type" value="Genomic_DNA"/>
</dbReference>
<sequence length="247" mass="26552">MGCVAHRRGATPAFRPPGRADPGPAGQRGRPGHGLRAQHRRGGRRLVLRRPDSGAGRTGRCGTQHVAAGIPWPGRHGRGPTLGERRPGPARSAIRRTRGRSGQQRPLRDPHRLCARPGFGSGGPEKTPGGLSRLKSWPSLSQPDHGGHQGPAPVTSLRDAAGNRGRSVFFHSPWPRLAGRNPGRGLLVGQPAQAGTVSRRRPGGPGRRSPPFHRNRPRRPASAVSQKLLPGTFRHHRLPALHQARHP</sequence>
<accession>A0A0W8G2H7</accession>
<feature type="compositionally biased region" description="Low complexity" evidence="1">
    <location>
        <begin position="12"/>
        <end position="28"/>
    </location>
</feature>
<feature type="compositionally biased region" description="Basic residues" evidence="1">
    <location>
        <begin position="30"/>
        <end position="48"/>
    </location>
</feature>
<protein>
    <submittedName>
        <fullName evidence="2">Uncharacterized protein</fullName>
    </submittedName>
</protein>
<comment type="caution">
    <text evidence="2">The sequence shown here is derived from an EMBL/GenBank/DDBJ whole genome shotgun (WGS) entry which is preliminary data.</text>
</comment>
<dbReference type="AlphaFoldDB" id="A0A0W8G2H7"/>
<feature type="compositionally biased region" description="Basic residues" evidence="1">
    <location>
        <begin position="210"/>
        <end position="219"/>
    </location>
</feature>
<gene>
    <name evidence="2" type="ORF">ASZ90_002780</name>
</gene>